<reference evidence="2" key="1">
    <citation type="submission" date="2022-10" db="EMBL/GenBank/DDBJ databases">
        <title>Genome assembly of Pristionchus species.</title>
        <authorList>
            <person name="Yoshida K."/>
            <person name="Sommer R.J."/>
        </authorList>
    </citation>
    <scope>NUCLEOTIDE SEQUENCE [LARGE SCALE GENOMIC DNA]</scope>
    <source>
        <strain evidence="2">RS5460</strain>
    </source>
</reference>
<accession>A0AAN5D3N9</accession>
<sequence length="102" mass="11517">MIFEGVIRASMMIWRSSFTNPFSISIRSFHVIISSKPDLVCPLWKVVLSSNSRCPSFPVPTSLYGERGTLPGVTMHFSSPTVSTLIQVLQFHRRTCIVKRLC</sequence>
<evidence type="ECO:0000313" key="2">
    <source>
        <dbReference type="Proteomes" id="UP001328107"/>
    </source>
</evidence>
<keyword evidence="2" id="KW-1185">Reference proteome</keyword>
<dbReference type="EMBL" id="BTRK01000005">
    <property type="protein sequence ID" value="GMR55029.1"/>
    <property type="molecule type" value="Genomic_DNA"/>
</dbReference>
<comment type="caution">
    <text evidence="1">The sequence shown here is derived from an EMBL/GenBank/DDBJ whole genome shotgun (WGS) entry which is preliminary data.</text>
</comment>
<evidence type="ECO:0000313" key="1">
    <source>
        <dbReference type="EMBL" id="GMR55029.1"/>
    </source>
</evidence>
<proteinExistence type="predicted"/>
<protein>
    <submittedName>
        <fullName evidence="1">Uncharacterized protein</fullName>
    </submittedName>
</protein>
<dbReference type="Proteomes" id="UP001328107">
    <property type="component" value="Unassembled WGS sequence"/>
</dbReference>
<dbReference type="AlphaFoldDB" id="A0AAN5D3N9"/>
<gene>
    <name evidence="1" type="ORF">PMAYCL1PPCAC_25224</name>
</gene>
<organism evidence="1 2">
    <name type="scientific">Pristionchus mayeri</name>
    <dbReference type="NCBI Taxonomy" id="1317129"/>
    <lineage>
        <taxon>Eukaryota</taxon>
        <taxon>Metazoa</taxon>
        <taxon>Ecdysozoa</taxon>
        <taxon>Nematoda</taxon>
        <taxon>Chromadorea</taxon>
        <taxon>Rhabditida</taxon>
        <taxon>Rhabditina</taxon>
        <taxon>Diplogasteromorpha</taxon>
        <taxon>Diplogasteroidea</taxon>
        <taxon>Neodiplogasteridae</taxon>
        <taxon>Pristionchus</taxon>
    </lineage>
</organism>
<name>A0AAN5D3N9_9BILA</name>